<dbReference type="PANTHER" id="PTHR24320:SF274">
    <property type="entry name" value="CHAIN DEHYDROGENASE, PUTATIVE (AFU_ORTHOLOGUE AFUA_4G00440)-RELATED"/>
    <property type="match status" value="1"/>
</dbReference>
<accession>A0AAN6LWW2</accession>
<evidence type="ECO:0000313" key="4">
    <source>
        <dbReference type="Proteomes" id="UP001280581"/>
    </source>
</evidence>
<evidence type="ECO:0000313" key="3">
    <source>
        <dbReference type="EMBL" id="KAK3203716.1"/>
    </source>
</evidence>
<dbReference type="GO" id="GO:0016491">
    <property type="term" value="F:oxidoreductase activity"/>
    <property type="evidence" value="ECO:0007669"/>
    <property type="project" value="UniProtKB-KW"/>
</dbReference>
<dbReference type="PANTHER" id="PTHR24320">
    <property type="entry name" value="RETINOL DEHYDROGENASE"/>
    <property type="match status" value="1"/>
</dbReference>
<gene>
    <name evidence="3" type="ORF">GRF29_106g476089</name>
</gene>
<keyword evidence="4" id="KW-1185">Reference proteome</keyword>
<comment type="similarity">
    <text evidence="1">Belongs to the short-chain dehydrogenases/reductases (SDR) family.</text>
</comment>
<dbReference type="EMBL" id="WVTA01000010">
    <property type="protein sequence ID" value="KAK3203716.1"/>
    <property type="molecule type" value="Genomic_DNA"/>
</dbReference>
<protein>
    <submittedName>
        <fullName evidence="3">Uncharacterized protein</fullName>
    </submittedName>
</protein>
<dbReference type="Proteomes" id="UP001280581">
    <property type="component" value="Unassembled WGS sequence"/>
</dbReference>
<evidence type="ECO:0000256" key="2">
    <source>
        <dbReference type="ARBA" id="ARBA00023002"/>
    </source>
</evidence>
<dbReference type="Gene3D" id="3.40.50.720">
    <property type="entry name" value="NAD(P)-binding Rossmann-like Domain"/>
    <property type="match status" value="1"/>
</dbReference>
<dbReference type="SUPFAM" id="SSF51735">
    <property type="entry name" value="NAD(P)-binding Rossmann-fold domains"/>
    <property type="match status" value="1"/>
</dbReference>
<organism evidence="3 4">
    <name type="scientific">Pseudopithomyces chartarum</name>
    <dbReference type="NCBI Taxonomy" id="1892770"/>
    <lineage>
        <taxon>Eukaryota</taxon>
        <taxon>Fungi</taxon>
        <taxon>Dikarya</taxon>
        <taxon>Ascomycota</taxon>
        <taxon>Pezizomycotina</taxon>
        <taxon>Dothideomycetes</taxon>
        <taxon>Pleosporomycetidae</taxon>
        <taxon>Pleosporales</taxon>
        <taxon>Massarineae</taxon>
        <taxon>Didymosphaeriaceae</taxon>
        <taxon>Pseudopithomyces</taxon>
    </lineage>
</organism>
<comment type="caution">
    <text evidence="3">The sequence shown here is derived from an EMBL/GenBank/DDBJ whole genome shotgun (WGS) entry which is preliminary data.</text>
</comment>
<dbReference type="PRINTS" id="PR00081">
    <property type="entry name" value="GDHRDH"/>
</dbReference>
<dbReference type="InterPro" id="IPR036291">
    <property type="entry name" value="NAD(P)-bd_dom_sf"/>
</dbReference>
<dbReference type="AlphaFoldDB" id="A0AAN6LWW2"/>
<proteinExistence type="inferred from homology"/>
<dbReference type="Pfam" id="PF00106">
    <property type="entry name" value="adh_short"/>
    <property type="match status" value="1"/>
</dbReference>
<sequence>MRIFITGSSDGLGSLAAKALVQRGHNVTLHARNAQRAEDAKRACPGAEGVLIADLSSTEATRGLAKDLNEQGPWDAIFHNAGVMHVSPSSKGPEGLPILFTTNTLAAYTLACLVQPLPKHLVFLSSALHNNGDPTLRDIKAANYDDSKMHNTMLAFYFARQPEFKNTVVSSLDPGWVLIGLGRPGGTDDIDAAIENYVALAEGRLQGSGKHWYHSEERSNHEACSDERTQKKLVKELEEISGVKVPT</sequence>
<evidence type="ECO:0000256" key="1">
    <source>
        <dbReference type="ARBA" id="ARBA00006484"/>
    </source>
</evidence>
<keyword evidence="2" id="KW-0560">Oxidoreductase</keyword>
<reference evidence="3 4" key="1">
    <citation type="submission" date="2021-02" db="EMBL/GenBank/DDBJ databases">
        <title>Genome assembly of Pseudopithomyces chartarum.</title>
        <authorList>
            <person name="Jauregui R."/>
            <person name="Singh J."/>
            <person name="Voisey C."/>
        </authorList>
    </citation>
    <scope>NUCLEOTIDE SEQUENCE [LARGE SCALE GENOMIC DNA]</scope>
    <source>
        <strain evidence="3 4">AGR01</strain>
    </source>
</reference>
<dbReference type="InterPro" id="IPR002347">
    <property type="entry name" value="SDR_fam"/>
</dbReference>
<name>A0AAN6LWW2_9PLEO</name>